<dbReference type="PANTHER" id="PTHR36834">
    <property type="entry name" value="MEMBRANE PROTEIN-RELATED"/>
    <property type="match status" value="1"/>
</dbReference>
<dbReference type="PANTHER" id="PTHR36834:SF1">
    <property type="entry name" value="INTEGRAL MEMBRANE PROTEIN"/>
    <property type="match status" value="1"/>
</dbReference>
<feature type="transmembrane region" description="Helical" evidence="1">
    <location>
        <begin position="146"/>
        <end position="177"/>
    </location>
</feature>
<dbReference type="OrthoDB" id="3627087at2"/>
<dbReference type="STRING" id="310780.SAMN05216267_102246"/>
<name>A0A1H8NGZ9_9ACTN</name>
<feature type="transmembrane region" description="Helical" evidence="1">
    <location>
        <begin position="103"/>
        <end position="126"/>
    </location>
</feature>
<evidence type="ECO:0000313" key="3">
    <source>
        <dbReference type="EMBL" id="SEO28836.1"/>
    </source>
</evidence>
<dbReference type="RefSeq" id="WP_079138890.1">
    <property type="nucleotide sequence ID" value="NZ_FODD01000022.1"/>
</dbReference>
<dbReference type="Pfam" id="PF04892">
    <property type="entry name" value="VanZ"/>
    <property type="match status" value="1"/>
</dbReference>
<dbReference type="InterPro" id="IPR006976">
    <property type="entry name" value="VanZ-like"/>
</dbReference>
<keyword evidence="1" id="KW-1133">Transmembrane helix</keyword>
<sequence>MDHTASPSARRSRARTAVLAVPAVLVLTLAAFVLQRPLTASGARQHDATGVADATGTRGATGAHAWLGTFNGVAFLTLAALPLAALVVWALARSRSGIGTTLAWQRSLAEVGMVYGTVPWVWMTMLPGGEAGAAPRRVNLVPLRDLISIIAAGPGTATVQIVGNLLVFAALGFFAPLRFAHLASLPRILALGAACSTLVETAQYVLSLDRVSSVDDVLVNATGAGLAALASRRWWHPTASKPLDTSACPDRRRHRTNERT</sequence>
<evidence type="ECO:0000313" key="4">
    <source>
        <dbReference type="Proteomes" id="UP000181951"/>
    </source>
</evidence>
<feature type="transmembrane region" description="Helical" evidence="1">
    <location>
        <begin position="66"/>
        <end position="91"/>
    </location>
</feature>
<proteinExistence type="predicted"/>
<accession>A0A1H8NGZ9</accession>
<dbReference type="AlphaFoldDB" id="A0A1H8NGZ9"/>
<reference evidence="3 4" key="1">
    <citation type="submission" date="2016-10" db="EMBL/GenBank/DDBJ databases">
        <authorList>
            <person name="de Groot N.N."/>
        </authorList>
    </citation>
    <scope>NUCLEOTIDE SEQUENCE [LARGE SCALE GENOMIC DNA]</scope>
    <source>
        <strain evidence="3 4">CGMCC 4.2026</strain>
    </source>
</reference>
<dbReference type="EMBL" id="FODD01000022">
    <property type="protein sequence ID" value="SEO28836.1"/>
    <property type="molecule type" value="Genomic_DNA"/>
</dbReference>
<evidence type="ECO:0000256" key="1">
    <source>
        <dbReference type="SAM" id="Phobius"/>
    </source>
</evidence>
<keyword evidence="1" id="KW-0472">Membrane</keyword>
<keyword evidence="1" id="KW-0812">Transmembrane</keyword>
<gene>
    <name evidence="3" type="ORF">SAMN05216267_102246</name>
</gene>
<evidence type="ECO:0000259" key="2">
    <source>
        <dbReference type="Pfam" id="PF04892"/>
    </source>
</evidence>
<organism evidence="3 4">
    <name type="scientific">Actinacidiphila rubida</name>
    <dbReference type="NCBI Taxonomy" id="310780"/>
    <lineage>
        <taxon>Bacteria</taxon>
        <taxon>Bacillati</taxon>
        <taxon>Actinomycetota</taxon>
        <taxon>Actinomycetes</taxon>
        <taxon>Kitasatosporales</taxon>
        <taxon>Streptomycetaceae</taxon>
        <taxon>Actinacidiphila</taxon>
    </lineage>
</organism>
<keyword evidence="4" id="KW-1185">Reference proteome</keyword>
<dbReference type="InterPro" id="IPR053150">
    <property type="entry name" value="Teicoplanin_resist-assoc"/>
</dbReference>
<dbReference type="Proteomes" id="UP000181951">
    <property type="component" value="Unassembled WGS sequence"/>
</dbReference>
<protein>
    <submittedName>
        <fullName evidence="3">VanZ like family protein</fullName>
    </submittedName>
</protein>
<feature type="domain" description="VanZ-like" evidence="2">
    <location>
        <begin position="120"/>
        <end position="230"/>
    </location>
</feature>